<reference evidence="1 2" key="1">
    <citation type="journal article" date="2015" name="Antonie Van Leeuwenhoek">
        <title>A phylogenomic and molecular marker based taxonomic framework for the order Xanthomonadales: proposal to transfer the families Algiphilaceae and Solimonadaceae to the order Nevskiales ord. nov. and to create a new family within the order Xanthomonadales, the family Rhodanobacteraceae fam. nov., containing the genus Rhodanobacter and its closest relatives.</title>
        <authorList>
            <person name="Naushad S."/>
            <person name="Adeolu M."/>
            <person name="Wong S."/>
            <person name="Sohail M."/>
            <person name="Schellhorn H.E."/>
            <person name="Gupta R.S."/>
        </authorList>
    </citation>
    <scope>NUCLEOTIDE SEQUENCE [LARGE SCALE GENOMIC DNA]</scope>
    <source>
        <strain evidence="1 2">DSM 16301</strain>
    </source>
</reference>
<dbReference type="PATRIC" id="fig|1440762.4.peg.771"/>
<protein>
    <submittedName>
        <fullName evidence="1">Uncharacterized protein</fullName>
    </submittedName>
</protein>
<organism evidence="1 2">
    <name type="scientific">Dyella japonica DSM 16301</name>
    <dbReference type="NCBI Taxonomy" id="1440762"/>
    <lineage>
        <taxon>Bacteria</taxon>
        <taxon>Pseudomonadati</taxon>
        <taxon>Pseudomonadota</taxon>
        <taxon>Gammaproteobacteria</taxon>
        <taxon>Lysobacterales</taxon>
        <taxon>Rhodanobacteraceae</taxon>
        <taxon>Dyella</taxon>
    </lineage>
</organism>
<evidence type="ECO:0000313" key="1">
    <source>
        <dbReference type="EMBL" id="KLD64490.1"/>
    </source>
</evidence>
<dbReference type="AlphaFoldDB" id="A0A0G9H3Q9"/>
<dbReference type="EMBL" id="JPLA01000016">
    <property type="protein sequence ID" value="KLD64490.1"/>
    <property type="molecule type" value="Genomic_DNA"/>
</dbReference>
<dbReference type="Proteomes" id="UP000035481">
    <property type="component" value="Unassembled WGS sequence"/>
</dbReference>
<evidence type="ECO:0000313" key="2">
    <source>
        <dbReference type="Proteomes" id="UP000035481"/>
    </source>
</evidence>
<dbReference type="OrthoDB" id="5961409at2"/>
<accession>A0A0G9H3Q9</accession>
<name>A0A0G9H3Q9_9GAMM</name>
<dbReference type="STRING" id="1440762.Y882_07010"/>
<comment type="caution">
    <text evidence="1">The sequence shown here is derived from an EMBL/GenBank/DDBJ whole genome shotgun (WGS) entry which is preliminary data.</text>
</comment>
<gene>
    <name evidence="1" type="ORF">Y882_07010</name>
</gene>
<sequence>MSQAVTINWEQVQLGGKPREHYMATVAAPFKSVSFASVNQMLDGQWKVNFTPKGRGLREPITYHGPYLTKEKAMQHVERWAKYHWRSVPAWVPPDSRVGQPLN</sequence>
<proteinExistence type="predicted"/>